<sequence>MTYPQSGPNYGQSDSGQGQQYGAGQYGQPQYGATPQYGSDQYGSAPYGQQQQYGAGGQQYGTGAQQQYGSAQQYGQQQYGQQYGESPQYQAPKPPSQGLPANTGQILSLVVGALGVVMLFCGFLAGYKVDGEYISRSVKLFETGFVAPYSLFVVAGVLGLLTLLAGAGKQVVAGITALSLVAAIVTIFQFATNDGNGVGAILLMVFSILGTLAAAVWLLVECGQIKTAPAGAAASADSAAATSAAATSAASTSAAGAAGYSYGDQGASGQAPSGQAPSGQAPSGQAPYGQSSGAHAAPSYGDSSSSYGSGATGSSYGATPSYQPPADADATTFASSPSGSETSVLGGGGDGSETTVFGTADRADNSEGGQGSDSAK</sequence>
<feature type="transmembrane region" description="Helical" evidence="2">
    <location>
        <begin position="171"/>
        <end position="191"/>
    </location>
</feature>
<feature type="transmembrane region" description="Helical" evidence="2">
    <location>
        <begin position="106"/>
        <end position="125"/>
    </location>
</feature>
<keyword evidence="4" id="KW-1185">Reference proteome</keyword>
<reference evidence="3 4" key="1">
    <citation type="submission" date="2018-03" db="EMBL/GenBank/DDBJ databases">
        <title>Characteristics and genome of n-alkane degrading marine bacteria Gordonia iterans isolated from crude oil contaminated in Tae-an, South Korea.</title>
        <authorList>
            <person name="Lee S.-S."/>
            <person name="Kim H."/>
        </authorList>
    </citation>
    <scope>NUCLEOTIDE SEQUENCE [LARGE SCALE GENOMIC DNA]</scope>
    <source>
        <strain evidence="3 4">Co17</strain>
    </source>
</reference>
<proteinExistence type="predicted"/>
<gene>
    <name evidence="3" type="ORF">C6V83_05065</name>
</gene>
<organism evidence="3 4">
    <name type="scientific">Gordonia iterans</name>
    <dbReference type="NCBI Taxonomy" id="1004901"/>
    <lineage>
        <taxon>Bacteria</taxon>
        <taxon>Bacillati</taxon>
        <taxon>Actinomycetota</taxon>
        <taxon>Actinomycetes</taxon>
        <taxon>Mycobacteriales</taxon>
        <taxon>Gordoniaceae</taxon>
        <taxon>Gordonia</taxon>
    </lineage>
</organism>
<keyword evidence="2" id="KW-1133">Transmembrane helix</keyword>
<name>A0A2S0KDH0_9ACTN</name>
<dbReference type="AlphaFoldDB" id="A0A2S0KDH0"/>
<feature type="transmembrane region" description="Helical" evidence="2">
    <location>
        <begin position="145"/>
        <end position="164"/>
    </location>
</feature>
<dbReference type="InterPro" id="IPR035166">
    <property type="entry name" value="DUF5336"/>
</dbReference>
<evidence type="ECO:0000256" key="1">
    <source>
        <dbReference type="SAM" id="MobiDB-lite"/>
    </source>
</evidence>
<feature type="transmembrane region" description="Helical" evidence="2">
    <location>
        <begin position="197"/>
        <end position="220"/>
    </location>
</feature>
<evidence type="ECO:0000313" key="4">
    <source>
        <dbReference type="Proteomes" id="UP000239814"/>
    </source>
</evidence>
<feature type="compositionally biased region" description="Low complexity" evidence="1">
    <location>
        <begin position="26"/>
        <end position="53"/>
    </location>
</feature>
<dbReference type="KEGG" id="git:C6V83_05065"/>
<dbReference type="OrthoDB" id="4382062at2"/>
<evidence type="ECO:0000256" key="2">
    <source>
        <dbReference type="SAM" id="Phobius"/>
    </source>
</evidence>
<feature type="region of interest" description="Disordered" evidence="1">
    <location>
        <begin position="266"/>
        <end position="376"/>
    </location>
</feature>
<evidence type="ECO:0008006" key="5">
    <source>
        <dbReference type="Google" id="ProtNLM"/>
    </source>
</evidence>
<feature type="compositionally biased region" description="Polar residues" evidence="1">
    <location>
        <begin position="271"/>
        <end position="293"/>
    </location>
</feature>
<dbReference type="RefSeq" id="WP_105941472.1">
    <property type="nucleotide sequence ID" value="NZ_CP027433.1"/>
</dbReference>
<dbReference type="Pfam" id="PF17270">
    <property type="entry name" value="DUF5336"/>
    <property type="match status" value="1"/>
</dbReference>
<keyword evidence="2" id="KW-0472">Membrane</keyword>
<feature type="region of interest" description="Disordered" evidence="1">
    <location>
        <begin position="1"/>
        <end position="58"/>
    </location>
</feature>
<feature type="compositionally biased region" description="Low complexity" evidence="1">
    <location>
        <begin position="296"/>
        <end position="321"/>
    </location>
</feature>
<dbReference type="EMBL" id="CP027433">
    <property type="protein sequence ID" value="AVL99737.1"/>
    <property type="molecule type" value="Genomic_DNA"/>
</dbReference>
<feature type="compositionally biased region" description="Polar residues" evidence="1">
    <location>
        <begin position="332"/>
        <end position="343"/>
    </location>
</feature>
<evidence type="ECO:0000313" key="3">
    <source>
        <dbReference type="EMBL" id="AVL99737.1"/>
    </source>
</evidence>
<accession>A0A2S0KDH0</accession>
<protein>
    <recommendedName>
        <fullName evidence="5">DUF5336 domain-containing protein</fullName>
    </recommendedName>
</protein>
<dbReference type="Proteomes" id="UP000239814">
    <property type="component" value="Chromosome"/>
</dbReference>
<keyword evidence="2" id="KW-0812">Transmembrane</keyword>